<accession>A0ABM8IYV3</accession>
<protein>
    <submittedName>
        <fullName evidence="1">Uncharacterized protein</fullName>
    </submittedName>
</protein>
<gene>
    <name evidence="1" type="ORF">PABY_22860</name>
</gene>
<organism evidence="1 2">
    <name type="scientific">Pyrodictium abyssi</name>
    <dbReference type="NCBI Taxonomy" id="54256"/>
    <lineage>
        <taxon>Archaea</taxon>
        <taxon>Thermoproteota</taxon>
        <taxon>Thermoprotei</taxon>
        <taxon>Desulfurococcales</taxon>
        <taxon>Pyrodictiaceae</taxon>
        <taxon>Pyrodictium</taxon>
    </lineage>
</organism>
<evidence type="ECO:0000313" key="2">
    <source>
        <dbReference type="Proteomes" id="UP001341135"/>
    </source>
</evidence>
<dbReference type="GeneID" id="89290291"/>
<dbReference type="EMBL" id="AP028907">
    <property type="protein sequence ID" value="BES82719.1"/>
    <property type="molecule type" value="Genomic_DNA"/>
</dbReference>
<name>A0ABM8IYV3_9CREN</name>
<dbReference type="Proteomes" id="UP001341135">
    <property type="component" value="Chromosome"/>
</dbReference>
<sequence>MAHRCCRSGYPVEACRILEMLLRGYYSYFSRDVLNSDGRRLFERMVKLLLDSNPGLRRLIYRVRRDPTIEMILRLAEEFYSCNARLMVAESLGLRQPYAYRLSTAAGDHYY</sequence>
<reference evidence="1 2" key="1">
    <citation type="submission" date="2023-09" db="EMBL/GenBank/DDBJ databases">
        <title>Pyrofollis japonicus gen. nov. sp. nov., a novel member of the family Pyrodictiaceae isolated from the Iheya North hydrothermal field.</title>
        <authorList>
            <person name="Miyazaki U."/>
            <person name="Sanari M."/>
            <person name="Tame A."/>
            <person name="Kitajima M."/>
            <person name="Okamoto A."/>
            <person name="Sawayama S."/>
            <person name="Miyazaki J."/>
            <person name="Takai K."/>
            <person name="Nakagawa S."/>
        </authorList>
    </citation>
    <scope>NUCLEOTIDE SEQUENCE [LARGE SCALE GENOMIC DNA]</scope>
    <source>
        <strain evidence="1 2">AV2</strain>
    </source>
</reference>
<dbReference type="RefSeq" id="WP_338250304.1">
    <property type="nucleotide sequence ID" value="NZ_AP028907.1"/>
</dbReference>
<evidence type="ECO:0000313" key="1">
    <source>
        <dbReference type="EMBL" id="BES82719.1"/>
    </source>
</evidence>
<proteinExistence type="predicted"/>
<keyword evidence="2" id="KW-1185">Reference proteome</keyword>